<accession>A0AA40CN35</accession>
<dbReference type="EMBL" id="JAULSV010000005">
    <property type="protein sequence ID" value="KAK0644497.1"/>
    <property type="molecule type" value="Genomic_DNA"/>
</dbReference>
<dbReference type="InterPro" id="IPR052474">
    <property type="entry name" value="UDP-GlcNAc_transferase"/>
</dbReference>
<dbReference type="Proteomes" id="UP001174936">
    <property type="component" value="Unassembled WGS sequence"/>
</dbReference>
<keyword evidence="11" id="KW-1185">Reference proteome</keyword>
<feature type="compositionally biased region" description="Basic and acidic residues" evidence="8">
    <location>
        <begin position="240"/>
        <end position="250"/>
    </location>
</feature>
<evidence type="ECO:0000259" key="9">
    <source>
        <dbReference type="Pfam" id="PF04101"/>
    </source>
</evidence>
<dbReference type="GO" id="GO:0043541">
    <property type="term" value="C:UDP-N-acetylglucosamine transferase complex"/>
    <property type="evidence" value="ECO:0007669"/>
    <property type="project" value="TreeGrafter"/>
</dbReference>
<evidence type="ECO:0000256" key="7">
    <source>
        <dbReference type="RuleBase" id="RU362128"/>
    </source>
</evidence>
<keyword evidence="7" id="KW-0328">Glycosyltransferase</keyword>
<evidence type="ECO:0000313" key="10">
    <source>
        <dbReference type="EMBL" id="KAK0644497.1"/>
    </source>
</evidence>
<protein>
    <recommendedName>
        <fullName evidence="3 7">UDP-N-acetylglucosamine transferase subunit ALG13</fullName>
        <ecNumber evidence="2 7">2.4.1.141</ecNumber>
    </recommendedName>
    <alternativeName>
        <fullName evidence="5 7">Asparagine-linked glycosylation protein 13</fullName>
    </alternativeName>
</protein>
<keyword evidence="7" id="KW-0256">Endoplasmic reticulum</keyword>
<evidence type="ECO:0000256" key="8">
    <source>
        <dbReference type="SAM" id="MobiDB-lite"/>
    </source>
</evidence>
<comment type="similarity">
    <text evidence="7">Belongs to the glycosyltransferase 28 family.</text>
</comment>
<name>A0AA40CN35_9PEZI</name>
<keyword evidence="7" id="KW-0808">Transferase</keyword>
<comment type="subunit">
    <text evidence="1 7">Heterodimer with ALG14 to form a functional enzyme.</text>
</comment>
<evidence type="ECO:0000256" key="3">
    <source>
        <dbReference type="ARBA" id="ARBA00017468"/>
    </source>
</evidence>
<comment type="function">
    <text evidence="4 7">Involved in protein N-glycosylation. Essential for the second step of the dolichol-linked oligosaccharide pathway.</text>
</comment>
<dbReference type="AlphaFoldDB" id="A0AA40CN35"/>
<dbReference type="InterPro" id="IPR007235">
    <property type="entry name" value="Glyco_trans_28_C"/>
</dbReference>
<comment type="caution">
    <text evidence="10">The sequence shown here is derived from an EMBL/GenBank/DDBJ whole genome shotgun (WGS) entry which is preliminary data.</text>
</comment>
<sequence length="250" mass="27121">MASESAAPAGGSLAPPHCFVTVGATAGFRQLLAEVASPAFFETLAALGFTRLSVQCGPDLAWFEERVAGLDAEAKRGIEVEAFDLTNSMQAHMIACRSERGVRLPGCIISHAGTGTVLEAMRYSAPLVVVPNPTLMDNHQAELAEEVENQRWGIYGRLGHLAEAVRRIHALVAKGPLANLPPYTPPPFPVPESQRNKLFDWMALTAYPEEFRRQQHLLELHDSQGASSEGPRVPSSSQAGREEQQRMGLD</sequence>
<evidence type="ECO:0000256" key="2">
    <source>
        <dbReference type="ARBA" id="ARBA00012614"/>
    </source>
</evidence>
<evidence type="ECO:0000313" key="11">
    <source>
        <dbReference type="Proteomes" id="UP001174936"/>
    </source>
</evidence>
<feature type="domain" description="Glycosyl transferase family 28 C-terminal" evidence="9">
    <location>
        <begin position="18"/>
        <end position="155"/>
    </location>
</feature>
<evidence type="ECO:0000256" key="4">
    <source>
        <dbReference type="ARBA" id="ARBA00024804"/>
    </source>
</evidence>
<dbReference type="Pfam" id="PF04101">
    <property type="entry name" value="Glyco_tran_28_C"/>
    <property type="match status" value="1"/>
</dbReference>
<organism evidence="10 11">
    <name type="scientific">Cercophora newfieldiana</name>
    <dbReference type="NCBI Taxonomy" id="92897"/>
    <lineage>
        <taxon>Eukaryota</taxon>
        <taxon>Fungi</taxon>
        <taxon>Dikarya</taxon>
        <taxon>Ascomycota</taxon>
        <taxon>Pezizomycotina</taxon>
        <taxon>Sordariomycetes</taxon>
        <taxon>Sordariomycetidae</taxon>
        <taxon>Sordariales</taxon>
        <taxon>Lasiosphaeriaceae</taxon>
        <taxon>Cercophora</taxon>
    </lineage>
</organism>
<dbReference type="PANTHER" id="PTHR47043:SF1">
    <property type="entry name" value="UDP-N-ACETYLGLUCOSAMINE TRANSFERASE SUBUNIT ALG13"/>
    <property type="match status" value="1"/>
</dbReference>
<evidence type="ECO:0000256" key="6">
    <source>
        <dbReference type="ARBA" id="ARBA00048184"/>
    </source>
</evidence>
<dbReference type="GO" id="GO:0004577">
    <property type="term" value="F:N-acetylglucosaminyldiphosphodolichol N-acetylglucosaminyltransferase activity"/>
    <property type="evidence" value="ECO:0007669"/>
    <property type="project" value="UniProtKB-EC"/>
</dbReference>
<comment type="catalytic activity">
    <reaction evidence="6">
        <text>an N-acetyl-alpha-D-glucosaminyl-diphospho-di-trans,poly-cis-dolichol + UDP-N-acetyl-alpha-D-glucosamine = an N,N'-diacetylchitobiosyl-diphospho-di-trans,poly-cis-dolichol + UDP + H(+)</text>
        <dbReference type="Rhea" id="RHEA:23380"/>
        <dbReference type="Rhea" id="RHEA-COMP:19507"/>
        <dbReference type="Rhea" id="RHEA-COMP:19510"/>
        <dbReference type="ChEBI" id="CHEBI:15378"/>
        <dbReference type="ChEBI" id="CHEBI:57269"/>
        <dbReference type="ChEBI" id="CHEBI:57705"/>
        <dbReference type="ChEBI" id="CHEBI:58223"/>
        <dbReference type="ChEBI" id="CHEBI:58427"/>
        <dbReference type="EC" id="2.4.1.141"/>
    </reaction>
</comment>
<dbReference type="GO" id="GO:0006488">
    <property type="term" value="P:dolichol-linked oligosaccharide biosynthetic process"/>
    <property type="evidence" value="ECO:0007669"/>
    <property type="project" value="TreeGrafter"/>
</dbReference>
<dbReference type="Gene3D" id="3.40.50.2000">
    <property type="entry name" value="Glycogen Phosphorylase B"/>
    <property type="match status" value="1"/>
</dbReference>
<gene>
    <name evidence="7" type="primary">ALG13</name>
    <name evidence="10" type="ORF">B0T16DRAFT_331120</name>
</gene>
<evidence type="ECO:0000256" key="1">
    <source>
        <dbReference type="ARBA" id="ARBA00011198"/>
    </source>
</evidence>
<dbReference type="PANTHER" id="PTHR47043">
    <property type="entry name" value="UDP-N-ACETYLGLUCOSAMINE TRANSFERASE SUBUNIT ALG13"/>
    <property type="match status" value="1"/>
</dbReference>
<dbReference type="SUPFAM" id="SSF53756">
    <property type="entry name" value="UDP-Glycosyltransferase/glycogen phosphorylase"/>
    <property type="match status" value="1"/>
</dbReference>
<evidence type="ECO:0000256" key="5">
    <source>
        <dbReference type="ARBA" id="ARBA00032061"/>
    </source>
</evidence>
<comment type="subcellular location">
    <subcellularLocation>
        <location evidence="7">Endoplasmic reticulum</location>
    </subcellularLocation>
</comment>
<reference evidence="10" key="1">
    <citation type="submission" date="2023-06" db="EMBL/GenBank/DDBJ databases">
        <title>Genome-scale phylogeny and comparative genomics of the fungal order Sordariales.</title>
        <authorList>
            <consortium name="Lawrence Berkeley National Laboratory"/>
            <person name="Hensen N."/>
            <person name="Bonometti L."/>
            <person name="Westerberg I."/>
            <person name="Brannstrom I.O."/>
            <person name="Guillou S."/>
            <person name="Cros-Aarteil S."/>
            <person name="Calhoun S."/>
            <person name="Haridas S."/>
            <person name="Kuo A."/>
            <person name="Mondo S."/>
            <person name="Pangilinan J."/>
            <person name="Riley R."/>
            <person name="Labutti K."/>
            <person name="Andreopoulos B."/>
            <person name="Lipzen A."/>
            <person name="Chen C."/>
            <person name="Yanf M."/>
            <person name="Daum C."/>
            <person name="Ng V."/>
            <person name="Clum A."/>
            <person name="Steindorff A."/>
            <person name="Ohm R."/>
            <person name="Martin F."/>
            <person name="Silar P."/>
            <person name="Natvig D."/>
            <person name="Lalanne C."/>
            <person name="Gautier V."/>
            <person name="Ament-Velasquez S.L."/>
            <person name="Kruys A."/>
            <person name="Hutchinson M.I."/>
            <person name="Powell A.J."/>
            <person name="Barry K."/>
            <person name="Miller A.N."/>
            <person name="Grigoriev I.V."/>
            <person name="Debuchy R."/>
            <person name="Gladieux P."/>
            <person name="Thoren M.H."/>
            <person name="Johannesson H."/>
        </authorList>
    </citation>
    <scope>NUCLEOTIDE SEQUENCE</scope>
    <source>
        <strain evidence="10">SMH2532-1</strain>
    </source>
</reference>
<dbReference type="EC" id="2.4.1.141" evidence="2 7"/>
<proteinExistence type="inferred from homology"/>
<feature type="region of interest" description="Disordered" evidence="8">
    <location>
        <begin position="218"/>
        <end position="250"/>
    </location>
</feature>